<proteinExistence type="predicted"/>
<accession>A0A2K3CZA4</accession>
<keyword evidence="2" id="KW-1185">Reference proteome</keyword>
<dbReference type="RefSeq" id="XP_042917245.1">
    <property type="nucleotide sequence ID" value="XM_043069270.1"/>
</dbReference>
<name>A0A2K3CZA4_CHLRE</name>
<dbReference type="Gramene" id="PNW73612">
    <property type="protein sequence ID" value="PNW73612"/>
    <property type="gene ID" value="CHLRE_13g565700v5"/>
</dbReference>
<gene>
    <name evidence="1" type="ORF">CHLRE_13g565700v5</name>
</gene>
<dbReference type="EMBL" id="CM008974">
    <property type="protein sequence ID" value="PNW73612.1"/>
    <property type="molecule type" value="Genomic_DNA"/>
</dbReference>
<organism evidence="1 2">
    <name type="scientific">Chlamydomonas reinhardtii</name>
    <name type="common">Chlamydomonas smithii</name>
    <dbReference type="NCBI Taxonomy" id="3055"/>
    <lineage>
        <taxon>Eukaryota</taxon>
        <taxon>Viridiplantae</taxon>
        <taxon>Chlorophyta</taxon>
        <taxon>core chlorophytes</taxon>
        <taxon>Chlorophyceae</taxon>
        <taxon>CS clade</taxon>
        <taxon>Chlamydomonadales</taxon>
        <taxon>Chlamydomonadaceae</taxon>
        <taxon>Chlamydomonas</taxon>
    </lineage>
</organism>
<protein>
    <submittedName>
        <fullName evidence="1">Uncharacterized protein</fullName>
    </submittedName>
</protein>
<dbReference type="KEGG" id="cre:CHLRE_13g565700v5"/>
<dbReference type="OMA" id="DSTHIVH"/>
<sequence>MEQADINLISSLADDLNLDTAWELRAVTAFANAAPEHRAYIRGHSQKRKQVDLLNELMQGAAARPGSQSTGAGGATSVEEVSFSSVRSTAWKRISTLVGVSLVPTSQAPLTAPPANATMPFTWGQSTESSTTNRTAAMEYLKDILGTPAGQAYIDCASTKTLLSCQLPGTGYSLRGSADIAICTSVAVEANVPATGLHVLFEVKKTKGAFNTFQLAAKLLAAHVWTSGLQPIAVLTDLMDEWCLMWPAAEKELKMYTCRDRAEAVGILRAFLDKDVLSADSTHIVHPQQQDAAASGRGAAETEAEAGGLLKRRRLQMGAGSGAGADVANLNDLLDFGGDLGLGEADLHQLRSRMQLEALLHVAAPVFRAAAAAAAADGSSRAEAVAVAGEEEEAAFPAMCS</sequence>
<reference evidence="1 2" key="1">
    <citation type="journal article" date="2007" name="Science">
        <title>The Chlamydomonas genome reveals the evolution of key animal and plant functions.</title>
        <authorList>
            <person name="Merchant S.S."/>
            <person name="Prochnik S.E."/>
            <person name="Vallon O."/>
            <person name="Harris E.H."/>
            <person name="Karpowicz S.J."/>
            <person name="Witman G.B."/>
            <person name="Terry A."/>
            <person name="Salamov A."/>
            <person name="Fritz-Laylin L.K."/>
            <person name="Marechal-Drouard L."/>
            <person name="Marshall W.F."/>
            <person name="Qu L.H."/>
            <person name="Nelson D.R."/>
            <person name="Sanderfoot A.A."/>
            <person name="Spalding M.H."/>
            <person name="Kapitonov V.V."/>
            <person name="Ren Q."/>
            <person name="Ferris P."/>
            <person name="Lindquist E."/>
            <person name="Shapiro H."/>
            <person name="Lucas S.M."/>
            <person name="Grimwood J."/>
            <person name="Schmutz J."/>
            <person name="Cardol P."/>
            <person name="Cerutti H."/>
            <person name="Chanfreau G."/>
            <person name="Chen C.L."/>
            <person name="Cognat V."/>
            <person name="Croft M.T."/>
            <person name="Dent R."/>
            <person name="Dutcher S."/>
            <person name="Fernandez E."/>
            <person name="Fukuzawa H."/>
            <person name="Gonzalez-Ballester D."/>
            <person name="Gonzalez-Halphen D."/>
            <person name="Hallmann A."/>
            <person name="Hanikenne M."/>
            <person name="Hippler M."/>
            <person name="Inwood W."/>
            <person name="Jabbari K."/>
            <person name="Kalanon M."/>
            <person name="Kuras R."/>
            <person name="Lefebvre P.A."/>
            <person name="Lemaire S.D."/>
            <person name="Lobanov A.V."/>
            <person name="Lohr M."/>
            <person name="Manuell A."/>
            <person name="Meier I."/>
            <person name="Mets L."/>
            <person name="Mittag M."/>
            <person name="Mittelmeier T."/>
            <person name="Moroney J.V."/>
            <person name="Moseley J."/>
            <person name="Napoli C."/>
            <person name="Nedelcu A.M."/>
            <person name="Niyogi K."/>
            <person name="Novoselov S.V."/>
            <person name="Paulsen I.T."/>
            <person name="Pazour G."/>
            <person name="Purton S."/>
            <person name="Ral J.P."/>
            <person name="Riano-Pachon D.M."/>
            <person name="Riekhof W."/>
            <person name="Rymarquis L."/>
            <person name="Schroda M."/>
            <person name="Stern D."/>
            <person name="Umen J."/>
            <person name="Willows R."/>
            <person name="Wilson N."/>
            <person name="Zimmer S.L."/>
            <person name="Allmer J."/>
            <person name="Balk J."/>
            <person name="Bisova K."/>
            <person name="Chen C.J."/>
            <person name="Elias M."/>
            <person name="Gendler K."/>
            <person name="Hauser C."/>
            <person name="Lamb M.R."/>
            <person name="Ledford H."/>
            <person name="Long J.C."/>
            <person name="Minagawa J."/>
            <person name="Page M.D."/>
            <person name="Pan J."/>
            <person name="Pootakham W."/>
            <person name="Roje S."/>
            <person name="Rose A."/>
            <person name="Stahlberg E."/>
            <person name="Terauchi A.M."/>
            <person name="Yang P."/>
            <person name="Ball S."/>
            <person name="Bowler C."/>
            <person name="Dieckmann C.L."/>
            <person name="Gladyshev V.N."/>
            <person name="Green P."/>
            <person name="Jorgensen R."/>
            <person name="Mayfield S."/>
            <person name="Mueller-Roeber B."/>
            <person name="Rajamani S."/>
            <person name="Sayre R.T."/>
            <person name="Brokstein P."/>
            <person name="Dubchak I."/>
            <person name="Goodstein D."/>
            <person name="Hornick L."/>
            <person name="Huang Y.W."/>
            <person name="Jhaveri J."/>
            <person name="Luo Y."/>
            <person name="Martinez D."/>
            <person name="Ngau W.C."/>
            <person name="Otillar B."/>
            <person name="Poliakov A."/>
            <person name="Porter A."/>
            <person name="Szajkowski L."/>
            <person name="Werner G."/>
            <person name="Zhou K."/>
            <person name="Grigoriev I.V."/>
            <person name="Rokhsar D.S."/>
            <person name="Grossman A.R."/>
        </authorList>
    </citation>
    <scope>NUCLEOTIDE SEQUENCE [LARGE SCALE GENOMIC DNA]</scope>
    <source>
        <strain evidence="2">CC-503</strain>
    </source>
</reference>
<dbReference type="ExpressionAtlas" id="A0A2K3CZA4">
    <property type="expression patterns" value="baseline"/>
</dbReference>
<dbReference type="Proteomes" id="UP000006906">
    <property type="component" value="Chromosome 13"/>
</dbReference>
<dbReference type="OrthoDB" id="536370at2759"/>
<dbReference type="InParanoid" id="A0A2K3CZA4"/>
<evidence type="ECO:0000313" key="2">
    <source>
        <dbReference type="Proteomes" id="UP000006906"/>
    </source>
</evidence>
<dbReference type="AlphaFoldDB" id="A0A2K3CZA4"/>
<dbReference type="GeneID" id="66055905"/>
<evidence type="ECO:0000313" key="1">
    <source>
        <dbReference type="EMBL" id="PNW73612.1"/>
    </source>
</evidence>